<evidence type="ECO:0000313" key="3">
    <source>
        <dbReference type="Proteomes" id="UP000186684"/>
    </source>
</evidence>
<dbReference type="STRING" id="633194.SAMN05421759_11630"/>
<dbReference type="PANTHER" id="PTHR33490:SF6">
    <property type="entry name" value="SLL1049 PROTEIN"/>
    <property type="match status" value="1"/>
</dbReference>
<dbReference type="GO" id="GO:0008233">
    <property type="term" value="F:peptidase activity"/>
    <property type="evidence" value="ECO:0007669"/>
    <property type="project" value="UniProtKB-KW"/>
</dbReference>
<name>A0A1N7PIM4_9RHOB</name>
<dbReference type="GO" id="GO:0006508">
    <property type="term" value="P:proteolysis"/>
    <property type="evidence" value="ECO:0007669"/>
    <property type="project" value="UniProtKB-KW"/>
</dbReference>
<dbReference type="Gene3D" id="3.10.620.30">
    <property type="match status" value="1"/>
</dbReference>
<dbReference type="InterPro" id="IPR038765">
    <property type="entry name" value="Papain-like_cys_pep_sf"/>
</dbReference>
<proteinExistence type="predicted"/>
<dbReference type="Pfam" id="PF01841">
    <property type="entry name" value="Transglut_core"/>
    <property type="match status" value="1"/>
</dbReference>
<dbReference type="PANTHER" id="PTHR33490">
    <property type="entry name" value="BLR5614 PROTEIN-RELATED"/>
    <property type="match status" value="1"/>
</dbReference>
<dbReference type="Pfam" id="PF08379">
    <property type="entry name" value="Bact_transglu_N"/>
    <property type="match status" value="1"/>
</dbReference>
<protein>
    <submittedName>
        <fullName evidence="2">Transglutaminase-like enzyme, putative cysteine protease</fullName>
    </submittedName>
</protein>
<dbReference type="SMART" id="SM00460">
    <property type="entry name" value="TGc"/>
    <property type="match status" value="1"/>
</dbReference>
<dbReference type="Proteomes" id="UP000186684">
    <property type="component" value="Unassembled WGS sequence"/>
</dbReference>
<dbReference type="InterPro" id="IPR002931">
    <property type="entry name" value="Transglutaminase-like"/>
</dbReference>
<reference evidence="3" key="1">
    <citation type="submission" date="2017-01" db="EMBL/GenBank/DDBJ databases">
        <authorList>
            <person name="Varghese N."/>
            <person name="Submissions S."/>
        </authorList>
    </citation>
    <scope>NUCLEOTIDE SEQUENCE [LARGE SCALE GENOMIC DNA]</scope>
    <source>
        <strain evidence="3">DSM 29430</strain>
    </source>
</reference>
<feature type="domain" description="Transglutaminase-like" evidence="1">
    <location>
        <begin position="161"/>
        <end position="226"/>
    </location>
</feature>
<dbReference type="InterPro" id="IPR013589">
    <property type="entry name" value="Bac_transglu_N"/>
</dbReference>
<keyword evidence="3" id="KW-1185">Reference proteome</keyword>
<dbReference type="OrthoDB" id="9804023at2"/>
<gene>
    <name evidence="2" type="ORF">SAMN05421759_11630</name>
</gene>
<dbReference type="EMBL" id="FTOQ01000016">
    <property type="protein sequence ID" value="SIT10503.1"/>
    <property type="molecule type" value="Genomic_DNA"/>
</dbReference>
<evidence type="ECO:0000259" key="1">
    <source>
        <dbReference type="SMART" id="SM00460"/>
    </source>
</evidence>
<organism evidence="2 3">
    <name type="scientific">Roseivivax lentus</name>
    <dbReference type="NCBI Taxonomy" id="633194"/>
    <lineage>
        <taxon>Bacteria</taxon>
        <taxon>Pseudomonadati</taxon>
        <taxon>Pseudomonadota</taxon>
        <taxon>Alphaproteobacteria</taxon>
        <taxon>Rhodobacterales</taxon>
        <taxon>Roseobacteraceae</taxon>
        <taxon>Roseivivax</taxon>
    </lineage>
</organism>
<keyword evidence="2" id="KW-0378">Hydrolase</keyword>
<sequence length="280" mass="30196">MRLTVNHVTRYSFGAPIARLIQSQRLTPSRCANQQVQSWEVRMEGATRGAAFRDGAGDWTETVTVQGPRDHFEIVVEGTVETQDFAGVLQEHREKVPPSAYLTATDLTRPSQGLRELAGRALEGMGAATPLDRAHALSAMVSDTVQYVPGETDQLTPAAEVLEGGKGVCQDQTHVLITLAQLSGIPARYVTGYLFSAAEEHMSEASHAWAELHVPDLGWVGFDASNRCCPDDRYIRLNSGFDAQDAAPIRGVVSGGGGETLDVRVKIRDADDPAAAQAQQ</sequence>
<accession>A0A1N7PIM4</accession>
<dbReference type="AlphaFoldDB" id="A0A1N7PIM4"/>
<dbReference type="RefSeq" id="WP_076450168.1">
    <property type="nucleotide sequence ID" value="NZ_FTOQ01000016.1"/>
</dbReference>
<dbReference type="SUPFAM" id="SSF54001">
    <property type="entry name" value="Cysteine proteinases"/>
    <property type="match status" value="1"/>
</dbReference>
<keyword evidence="2" id="KW-0645">Protease</keyword>
<evidence type="ECO:0000313" key="2">
    <source>
        <dbReference type="EMBL" id="SIT10503.1"/>
    </source>
</evidence>